<dbReference type="EMBL" id="QHHU01000096">
    <property type="protein sequence ID" value="RSM35869.1"/>
    <property type="molecule type" value="Genomic_DNA"/>
</dbReference>
<accession>A0A428VYH7</accession>
<dbReference type="AlphaFoldDB" id="A0A428VYH7"/>
<organism evidence="1 2">
    <name type="scientific">Amycolatopsis balhimycina DSM 5908</name>
    <dbReference type="NCBI Taxonomy" id="1081091"/>
    <lineage>
        <taxon>Bacteria</taxon>
        <taxon>Bacillati</taxon>
        <taxon>Actinomycetota</taxon>
        <taxon>Actinomycetes</taxon>
        <taxon>Pseudonocardiales</taxon>
        <taxon>Pseudonocardiaceae</taxon>
        <taxon>Amycolatopsis</taxon>
    </lineage>
</organism>
<comment type="caution">
    <text evidence="1">The sequence shown here is derived from an EMBL/GenBank/DDBJ whole genome shotgun (WGS) entry which is preliminary data.</text>
</comment>
<reference evidence="1 2" key="1">
    <citation type="submission" date="2018-05" db="EMBL/GenBank/DDBJ databases">
        <title>Evolution of GPA BGCs.</title>
        <authorList>
            <person name="Waglechner N."/>
            <person name="Wright G.D."/>
        </authorList>
    </citation>
    <scope>NUCLEOTIDE SEQUENCE [LARGE SCALE GENOMIC DNA]</scope>
    <source>
        <strain evidence="1 2">DSM 5908</strain>
    </source>
</reference>
<sequence>MVRDYVTQDVESFATLTSAADSHPHAPTCSFDLMDVCLEVLWRPESQLGALQLVEECGMDRRVGFSQRC</sequence>
<gene>
    <name evidence="1" type="ORF">DMA12_42485</name>
</gene>
<evidence type="ECO:0000313" key="2">
    <source>
        <dbReference type="Proteomes" id="UP000286716"/>
    </source>
</evidence>
<proteinExistence type="predicted"/>
<evidence type="ECO:0000313" key="1">
    <source>
        <dbReference type="EMBL" id="RSM35869.1"/>
    </source>
</evidence>
<dbReference type="Proteomes" id="UP000286716">
    <property type="component" value="Unassembled WGS sequence"/>
</dbReference>
<protein>
    <submittedName>
        <fullName evidence="1">Uncharacterized protein</fullName>
    </submittedName>
</protein>
<keyword evidence="2" id="KW-1185">Reference proteome</keyword>
<name>A0A428VYH7_AMYBA</name>